<dbReference type="Gene3D" id="2.60.120.430">
    <property type="entry name" value="Galactose-binding lectin"/>
    <property type="match status" value="1"/>
</dbReference>
<dbReference type="SUPFAM" id="SSF51126">
    <property type="entry name" value="Pectin lyase-like"/>
    <property type="match status" value="1"/>
</dbReference>
<feature type="domain" description="CBM6/CBM35/CBM36-like 1" evidence="13">
    <location>
        <begin position="351"/>
        <end position="517"/>
    </location>
</feature>
<keyword evidence="7" id="KW-0472">Membrane</keyword>
<evidence type="ECO:0000256" key="10">
    <source>
        <dbReference type="SAM" id="SignalP"/>
    </source>
</evidence>
<dbReference type="PANTHER" id="PTHR13460:SF0">
    <property type="entry name" value="MALECTIN"/>
    <property type="match status" value="1"/>
</dbReference>
<comment type="subcellular location">
    <subcellularLocation>
        <location evidence="1">Endoplasmic reticulum membrane</location>
        <topology evidence="1">Single-pass type I membrane protein</topology>
    </subcellularLocation>
</comment>
<sequence>MKMSRVPVKAVFLATTALAFFGVARTVVAQQGPTTTLLPMPVPAVLRMHAGGSASGLWAAETGLSNSSGSSAVSTTTAINTTLDPVPAPQAIYQTARSGVFTYTVSSLTPGAIYPVKLHFAEFQKTAVGQREFNVAINGAQILSNFDIFAAAGGEFMAVERAFTATASSTGTIALQFSNGAAGLAQVNGIEVLPSLSTGTTLNTGVYTLTSKTTGLNIDNNNSMTSGANVIQYSGSVGNTGQQWQINKLPNGTYALVCLSNGLALDTNNTTATGSPAVEATTQSTAPTTTQQWNITPLSGSSYTISGVSNGLYLDSGASASNGALVSENNSTGGTSQQWTLTPVQIGAATPFVTYEGEWGSLQNGATVISQLVPQPTEFVTAAIEASGRAYAHLTGAASSVQWTNLTGRPITAVNIRYSIPDAPTGGGIDATLNLYVNGQLRQSIPMNSHQTWTYETDATYFGSTETPGTGESAFMYWDEAHTFISGAAVQPNDTIALRIDTQNTATYYDIDSIDLEAPPAPLSQPPNSLSVINYGAVPNDSGTDNTPFFQAAINDAFNKKESVWIPEGTFYLSSQLTVNSVTLQGAGMWYSMLYWNVQSGNYAGNNQISGPGGTFENFAMDSNGNREAHKYGLNLSGTNWKIDSVWLQHAGPSIWVQGTGGLAQNNRINNSFADGINLNNGNGASGSNTGNDLTARNNFVRGTGDDGIAVNDAASNPPAVTSFVQMQSPTVLQNTVVAPWWADCFGVYGGVNIYVANNIGSGGARQNGIDSGPFFPIGGKFESGKIQGNILFQNGGKHRGGTPQPAVTAGVGNNWSYDETQVTNELLRGNSIVNATFNALQIIAMQNGQITNEVINSPGMDGIQILPSSQGNALFDNNNVFDIPTGFSPFIDSASSAFSATGSGNTGFTP</sequence>
<evidence type="ECO:0000259" key="12">
    <source>
        <dbReference type="Pfam" id="PF14200"/>
    </source>
</evidence>
<feature type="signal peptide" evidence="10">
    <location>
        <begin position="1"/>
        <end position="19"/>
    </location>
</feature>
<reference evidence="14 15" key="1">
    <citation type="submission" date="2020-08" db="EMBL/GenBank/DDBJ databases">
        <title>Genomic Encyclopedia of Type Strains, Phase IV (KMG-V): Genome sequencing to study the core and pangenomes of soil and plant-associated prokaryotes.</title>
        <authorList>
            <person name="Whitman W."/>
        </authorList>
    </citation>
    <scope>NUCLEOTIDE SEQUENCE [LARGE SCALE GENOMIC DNA]</scope>
    <source>
        <strain evidence="14 15">X5P3</strain>
    </source>
</reference>
<dbReference type="PROSITE" id="PS50231">
    <property type="entry name" value="RICIN_B_LECTIN"/>
    <property type="match status" value="1"/>
</dbReference>
<dbReference type="EMBL" id="JACHIO010000026">
    <property type="protein sequence ID" value="MBB5066320.1"/>
    <property type="molecule type" value="Genomic_DNA"/>
</dbReference>
<dbReference type="Gene3D" id="2.160.20.10">
    <property type="entry name" value="Single-stranded right-handed beta-helix, Pectin lyase-like"/>
    <property type="match status" value="1"/>
</dbReference>
<dbReference type="InterPro" id="IPR021720">
    <property type="entry name" value="Malectin_dom"/>
</dbReference>
<accession>A0A7W8ED42</accession>
<keyword evidence="3" id="KW-0812">Transmembrane</keyword>
<evidence type="ECO:0000256" key="1">
    <source>
        <dbReference type="ARBA" id="ARBA00004115"/>
    </source>
</evidence>
<dbReference type="InterPro" id="IPR011050">
    <property type="entry name" value="Pectin_lyase_fold/virulence"/>
</dbReference>
<dbReference type="SUPFAM" id="SSF50370">
    <property type="entry name" value="Ricin B-like lectins"/>
    <property type="match status" value="1"/>
</dbReference>
<dbReference type="InterPro" id="IPR033801">
    <property type="entry name" value="CBM6-CBM35-CBM36-like_1"/>
</dbReference>
<dbReference type="Gene3D" id="2.80.10.50">
    <property type="match status" value="2"/>
</dbReference>
<feature type="domain" description="Ricin B lectin" evidence="12">
    <location>
        <begin position="290"/>
        <end position="345"/>
    </location>
</feature>
<keyword evidence="6" id="KW-1133">Transmembrane helix</keyword>
<comment type="caution">
    <text evidence="14">The sequence shown here is derived from an EMBL/GenBank/DDBJ whole genome shotgun (WGS) entry which is preliminary data.</text>
</comment>
<keyword evidence="5" id="KW-0256">Endoplasmic reticulum</keyword>
<gene>
    <name evidence="14" type="ORF">HDF15_004697</name>
</gene>
<dbReference type="GO" id="GO:0030246">
    <property type="term" value="F:carbohydrate binding"/>
    <property type="evidence" value="ECO:0007669"/>
    <property type="project" value="InterPro"/>
</dbReference>
<dbReference type="GO" id="GO:0016020">
    <property type="term" value="C:membrane"/>
    <property type="evidence" value="ECO:0007669"/>
    <property type="project" value="TreeGrafter"/>
</dbReference>
<dbReference type="InterPro" id="IPR039155">
    <property type="entry name" value="MLEC"/>
</dbReference>
<evidence type="ECO:0000256" key="3">
    <source>
        <dbReference type="ARBA" id="ARBA00022692"/>
    </source>
</evidence>
<protein>
    <recommendedName>
        <fullName evidence="16">Ricin B lectin</fullName>
    </recommendedName>
</protein>
<evidence type="ECO:0008006" key="16">
    <source>
        <dbReference type="Google" id="ProtNLM"/>
    </source>
</evidence>
<dbReference type="InterPro" id="IPR000772">
    <property type="entry name" value="Ricin_B_lectin"/>
</dbReference>
<evidence type="ECO:0000313" key="14">
    <source>
        <dbReference type="EMBL" id="MBB5066320.1"/>
    </source>
</evidence>
<feature type="chain" id="PRO_5031083967" description="Ricin B lectin" evidence="10">
    <location>
        <begin position="20"/>
        <end position="911"/>
    </location>
</feature>
<evidence type="ECO:0000256" key="7">
    <source>
        <dbReference type="ARBA" id="ARBA00023136"/>
    </source>
</evidence>
<keyword evidence="9" id="KW-0119">Carbohydrate metabolism</keyword>
<evidence type="ECO:0000256" key="4">
    <source>
        <dbReference type="ARBA" id="ARBA00022729"/>
    </source>
</evidence>
<feature type="domain" description="Malectin" evidence="11">
    <location>
        <begin position="75"/>
        <end position="178"/>
    </location>
</feature>
<evidence type="ECO:0000256" key="5">
    <source>
        <dbReference type="ARBA" id="ARBA00022824"/>
    </source>
</evidence>
<dbReference type="Pfam" id="PF11721">
    <property type="entry name" value="Malectin"/>
    <property type="match status" value="1"/>
</dbReference>
<evidence type="ECO:0000259" key="11">
    <source>
        <dbReference type="Pfam" id="PF11721"/>
    </source>
</evidence>
<dbReference type="AlphaFoldDB" id="A0A7W8ED42"/>
<evidence type="ECO:0000256" key="2">
    <source>
        <dbReference type="ARBA" id="ARBA00009141"/>
    </source>
</evidence>
<name>A0A7W8ED42_9BACT</name>
<comment type="similarity">
    <text evidence="2">Belongs to the malectin family.</text>
</comment>
<organism evidence="14 15">
    <name type="scientific">Granulicella mallensis</name>
    <dbReference type="NCBI Taxonomy" id="940614"/>
    <lineage>
        <taxon>Bacteria</taxon>
        <taxon>Pseudomonadati</taxon>
        <taxon>Acidobacteriota</taxon>
        <taxon>Terriglobia</taxon>
        <taxon>Terriglobales</taxon>
        <taxon>Acidobacteriaceae</taxon>
        <taxon>Granulicella</taxon>
    </lineage>
</organism>
<evidence type="ECO:0000256" key="9">
    <source>
        <dbReference type="ARBA" id="ARBA00023277"/>
    </source>
</evidence>
<proteinExistence type="inferred from homology"/>
<dbReference type="PANTHER" id="PTHR13460">
    <property type="match status" value="1"/>
</dbReference>
<dbReference type="InterPro" id="IPR012334">
    <property type="entry name" value="Pectin_lyas_fold"/>
</dbReference>
<evidence type="ECO:0000256" key="6">
    <source>
        <dbReference type="ARBA" id="ARBA00022989"/>
    </source>
</evidence>
<dbReference type="Pfam" id="PF22815">
    <property type="entry name" value="CatAgl_D1"/>
    <property type="match status" value="1"/>
</dbReference>
<evidence type="ECO:0000313" key="15">
    <source>
        <dbReference type="Proteomes" id="UP000584867"/>
    </source>
</evidence>
<dbReference type="Proteomes" id="UP000584867">
    <property type="component" value="Unassembled WGS sequence"/>
</dbReference>
<dbReference type="CDD" id="cd00161">
    <property type="entry name" value="beta-trefoil_Ricin-like"/>
    <property type="match status" value="1"/>
</dbReference>
<dbReference type="RefSeq" id="WP_184259721.1">
    <property type="nucleotide sequence ID" value="NZ_JACHIO010000026.1"/>
</dbReference>
<evidence type="ECO:0000256" key="8">
    <source>
        <dbReference type="ARBA" id="ARBA00023180"/>
    </source>
</evidence>
<evidence type="ECO:0000259" key="13">
    <source>
        <dbReference type="Pfam" id="PF22815"/>
    </source>
</evidence>
<feature type="domain" description="Ricin B lectin" evidence="12">
    <location>
        <begin position="202"/>
        <end position="276"/>
    </location>
</feature>
<dbReference type="InterPro" id="IPR035992">
    <property type="entry name" value="Ricin_B-like_lectins"/>
</dbReference>
<dbReference type="Pfam" id="PF14200">
    <property type="entry name" value="RicinB_lectin_2"/>
    <property type="match status" value="2"/>
</dbReference>
<keyword evidence="8" id="KW-0325">Glycoprotein</keyword>
<keyword evidence="4 10" id="KW-0732">Signal</keyword>